<proteinExistence type="inferred from homology"/>
<dbReference type="Pfam" id="PF02036">
    <property type="entry name" value="SCP2"/>
    <property type="match status" value="1"/>
</dbReference>
<evidence type="ECO:0000313" key="2">
    <source>
        <dbReference type="EMBL" id="VAW73818.1"/>
    </source>
</evidence>
<reference evidence="2" key="1">
    <citation type="submission" date="2018-06" db="EMBL/GenBank/DDBJ databases">
        <authorList>
            <person name="Zhirakovskaya E."/>
        </authorList>
    </citation>
    <scope>NUCLEOTIDE SEQUENCE</scope>
</reference>
<dbReference type="AlphaFoldDB" id="A0A3B0XZM1"/>
<dbReference type="InterPro" id="IPR036527">
    <property type="entry name" value="SCP2_sterol-bd_dom_sf"/>
</dbReference>
<dbReference type="InterPro" id="IPR003033">
    <property type="entry name" value="SCP2_sterol-bd_dom"/>
</dbReference>
<organism evidence="2">
    <name type="scientific">hydrothermal vent metagenome</name>
    <dbReference type="NCBI Taxonomy" id="652676"/>
    <lineage>
        <taxon>unclassified sequences</taxon>
        <taxon>metagenomes</taxon>
        <taxon>ecological metagenomes</taxon>
    </lineage>
</organism>
<dbReference type="GO" id="GO:0006744">
    <property type="term" value="P:ubiquinone biosynthetic process"/>
    <property type="evidence" value="ECO:0007669"/>
    <property type="project" value="InterPro"/>
</dbReference>
<dbReference type="InterPro" id="IPR016830">
    <property type="entry name" value="UbiT"/>
</dbReference>
<feature type="domain" description="SCP2" evidence="1">
    <location>
        <begin position="42"/>
        <end position="139"/>
    </location>
</feature>
<dbReference type="EMBL" id="UOFM01000078">
    <property type="protein sequence ID" value="VAW73818.1"/>
    <property type="molecule type" value="Genomic_DNA"/>
</dbReference>
<protein>
    <submittedName>
        <fullName evidence="2">Uncharacterized protein YhbT</fullName>
    </submittedName>
</protein>
<dbReference type="SUPFAM" id="SSF55718">
    <property type="entry name" value="SCP-like"/>
    <property type="match status" value="1"/>
</dbReference>
<dbReference type="HAMAP" id="MF_02231">
    <property type="entry name" value="UbiT"/>
    <property type="match status" value="1"/>
</dbReference>
<gene>
    <name evidence="2" type="ORF">MNBD_GAMMA14-2391</name>
</gene>
<name>A0A3B0XZM1_9ZZZZ</name>
<sequence>MRAGQDNSSLAPPAGPRLPRPLAVPFLLLPDSVCSRLVSTVLNQVLASQLKEGELDFLDQRSLTIRVRDAGISIHLTVERERLQVVTPRVTSDLSIEASVYDFLRLIDQQDDPDTLVFQRRLVMQGDTELGLEVKNFLDGLDVESLKLYQHLSPILHRLLPVYRKVFS</sequence>
<evidence type="ECO:0000259" key="1">
    <source>
        <dbReference type="Pfam" id="PF02036"/>
    </source>
</evidence>
<accession>A0A3B0XZM1</accession>